<evidence type="ECO:0000256" key="4">
    <source>
        <dbReference type="ARBA" id="ARBA00022842"/>
    </source>
</evidence>
<dbReference type="GO" id="GO:0008270">
    <property type="term" value="F:zinc ion binding"/>
    <property type="evidence" value="ECO:0007669"/>
    <property type="project" value="UniProtKB-UniRule"/>
</dbReference>
<comment type="caution">
    <text evidence="11">The sequence shown here is derived from an EMBL/GenBank/DDBJ whole genome shotgun (WGS) entry which is preliminary data.</text>
</comment>
<evidence type="ECO:0000256" key="7">
    <source>
        <dbReference type="ARBA" id="ARBA00023027"/>
    </source>
</evidence>
<dbReference type="InterPro" id="IPR037510">
    <property type="entry name" value="PdxA"/>
</dbReference>
<feature type="binding site" evidence="10">
    <location>
        <position position="161"/>
    </location>
    <ligand>
        <name>a divalent metal cation</name>
        <dbReference type="ChEBI" id="CHEBI:60240"/>
        <note>ligand shared between dimeric partners</note>
    </ligand>
</feature>
<dbReference type="GO" id="GO:0005737">
    <property type="term" value="C:cytoplasm"/>
    <property type="evidence" value="ECO:0007669"/>
    <property type="project" value="UniProtKB-SubCell"/>
</dbReference>
<keyword evidence="7 10" id="KW-0520">NAD</keyword>
<reference evidence="13 14" key="1">
    <citation type="submission" date="2018-09" db="EMBL/GenBank/DDBJ databases">
        <title>The draft genome of Acinetobacter sp. strains.</title>
        <authorList>
            <person name="Qin J."/>
            <person name="Feng Y."/>
            <person name="Zong Z."/>
        </authorList>
    </citation>
    <scope>NUCLEOTIDE SEQUENCE [LARGE SCALE GENOMIC DNA]</scope>
    <source>
        <strain evidence="12 14">WCHAc060001</strain>
        <strain evidence="11 13">WCHAc060003</strain>
    </source>
</reference>
<keyword evidence="8 10" id="KW-0664">Pyridoxine biosynthesis</keyword>
<dbReference type="EC" id="1.1.1.262" evidence="10"/>
<protein>
    <recommendedName>
        <fullName evidence="10">4-hydroxythreonine-4-phosphate dehydrogenase</fullName>
        <ecNumber evidence="10">1.1.1.262</ecNumber>
    </recommendedName>
    <alternativeName>
        <fullName evidence="10">4-(phosphohydroxy)-L-threonine dehydrogenase</fullName>
    </alternativeName>
</protein>
<dbReference type="EMBL" id="RCHD01000046">
    <property type="protein sequence ID" value="RLL31391.1"/>
    <property type="molecule type" value="Genomic_DNA"/>
</dbReference>
<dbReference type="Pfam" id="PF04166">
    <property type="entry name" value="PdxA"/>
    <property type="match status" value="1"/>
</dbReference>
<comment type="subcellular location">
    <subcellularLocation>
        <location evidence="10">Cytoplasm</location>
    </subcellularLocation>
</comment>
<evidence type="ECO:0000256" key="1">
    <source>
        <dbReference type="ARBA" id="ARBA00022490"/>
    </source>
</evidence>
<comment type="miscellaneous">
    <text evidence="10">The active site is located at the dimer interface.</text>
</comment>
<evidence type="ECO:0000256" key="5">
    <source>
        <dbReference type="ARBA" id="ARBA00022857"/>
    </source>
</evidence>
<evidence type="ECO:0000256" key="10">
    <source>
        <dbReference type="HAMAP-Rule" id="MF_00536"/>
    </source>
</evidence>
<keyword evidence="6 10" id="KW-0560">Oxidoreductase</keyword>
<keyword evidence="3 10" id="KW-0862">Zinc</keyword>
<feature type="binding site" evidence="10">
    <location>
        <position position="287"/>
    </location>
    <ligand>
        <name>substrate</name>
    </ligand>
</feature>
<keyword evidence="9 10" id="KW-0170">Cobalt</keyword>
<evidence type="ECO:0000256" key="2">
    <source>
        <dbReference type="ARBA" id="ARBA00022723"/>
    </source>
</evidence>
<evidence type="ECO:0000256" key="8">
    <source>
        <dbReference type="ARBA" id="ARBA00023096"/>
    </source>
</evidence>
<keyword evidence="4 10" id="KW-0460">Magnesium</keyword>
<dbReference type="AlphaFoldDB" id="A0A498D0Y3"/>
<dbReference type="GO" id="GO:0050570">
    <property type="term" value="F:4-hydroxythreonine-4-phosphate dehydrogenase activity"/>
    <property type="evidence" value="ECO:0007669"/>
    <property type="project" value="UniProtKB-UniRule"/>
</dbReference>
<keyword evidence="5 10" id="KW-0521">NADP</keyword>
<sequence length="322" mass="35030">MRPLYITSGEPAGIGPDISLSLAARVDERLIVVLADIDMLRDRAKMLNINIQIIEYKGQEEPAAQGQLYVEHVPLYEDVVLGVLNPKNAAYVLEQLRRSADYAMSGKSVGVATAPVQKSVINEAGIHFSGHTEYYQEFAGVECVVMMLATKTLRVALATTHLPLREVADAITQERLHQVIDILIHDLKTKFKKDHPHILVCGLNPHAGEDGYLGMEEIEVINPVLERYRAQGINMSLSLPADTLFTPENLKDADAVLAMYHDQGLPVLKSQGFGEAINITLGLPFVRTSVDHGTALSLAGTGLAKCSSLHAAVDLALDLAHS</sequence>
<evidence type="ECO:0000313" key="11">
    <source>
        <dbReference type="EMBL" id="RLL31391.1"/>
    </source>
</evidence>
<feature type="binding site" evidence="10">
    <location>
        <position position="206"/>
    </location>
    <ligand>
        <name>a divalent metal cation</name>
        <dbReference type="ChEBI" id="CHEBI:60240"/>
        <note>ligand shared between dimeric partners</note>
    </ligand>
</feature>
<dbReference type="GO" id="GO:0050897">
    <property type="term" value="F:cobalt ion binding"/>
    <property type="evidence" value="ECO:0007669"/>
    <property type="project" value="UniProtKB-UniRule"/>
</dbReference>
<dbReference type="SUPFAM" id="SSF53659">
    <property type="entry name" value="Isocitrate/Isopropylmalate dehydrogenase-like"/>
    <property type="match status" value="1"/>
</dbReference>
<dbReference type="GO" id="GO:0008615">
    <property type="term" value="P:pyridoxine biosynthetic process"/>
    <property type="evidence" value="ECO:0007669"/>
    <property type="project" value="UniProtKB-UniRule"/>
</dbReference>
<evidence type="ECO:0000313" key="13">
    <source>
        <dbReference type="Proteomes" id="UP000267166"/>
    </source>
</evidence>
<dbReference type="UniPathway" id="UPA00244">
    <property type="reaction ID" value="UER00312"/>
</dbReference>
<keyword evidence="2 10" id="KW-0479">Metal-binding</keyword>
<evidence type="ECO:0000256" key="3">
    <source>
        <dbReference type="ARBA" id="ARBA00022833"/>
    </source>
</evidence>
<dbReference type="PANTHER" id="PTHR30004:SF5">
    <property type="entry name" value="4-HYDROXYTHREONINE-4-PHOSPHATE DEHYDROGENASE"/>
    <property type="match status" value="1"/>
</dbReference>
<feature type="binding site" evidence="10">
    <location>
        <position position="132"/>
    </location>
    <ligand>
        <name>substrate</name>
    </ligand>
</feature>
<evidence type="ECO:0000313" key="14">
    <source>
        <dbReference type="Proteomes" id="UP000273105"/>
    </source>
</evidence>
<keyword evidence="14" id="KW-1185">Reference proteome</keyword>
<feature type="binding site" evidence="10">
    <location>
        <position position="269"/>
    </location>
    <ligand>
        <name>substrate</name>
    </ligand>
</feature>
<dbReference type="Proteomes" id="UP000273105">
    <property type="component" value="Unassembled WGS sequence"/>
</dbReference>
<feature type="binding site" evidence="10">
    <location>
        <position position="278"/>
    </location>
    <ligand>
        <name>substrate</name>
    </ligand>
</feature>
<dbReference type="GO" id="GO:0051287">
    <property type="term" value="F:NAD binding"/>
    <property type="evidence" value="ECO:0007669"/>
    <property type="project" value="InterPro"/>
</dbReference>
<keyword evidence="1 10" id="KW-0963">Cytoplasm</keyword>
<gene>
    <name evidence="10 11" type="primary">pdxA</name>
    <name evidence="12" type="ORF">D9K79_15625</name>
    <name evidence="11" type="ORF">D9K80_15035</name>
</gene>
<feature type="binding site" evidence="10">
    <location>
        <position position="261"/>
    </location>
    <ligand>
        <name>a divalent metal cation</name>
        <dbReference type="ChEBI" id="CHEBI:60240"/>
        <note>ligand shared between dimeric partners</note>
    </ligand>
</feature>
<comment type="cofactor">
    <cofactor evidence="10">
        <name>Zn(2+)</name>
        <dbReference type="ChEBI" id="CHEBI:29105"/>
    </cofactor>
    <cofactor evidence="10">
        <name>Mg(2+)</name>
        <dbReference type="ChEBI" id="CHEBI:18420"/>
    </cofactor>
    <cofactor evidence="10">
        <name>Co(2+)</name>
        <dbReference type="ChEBI" id="CHEBI:48828"/>
    </cofactor>
    <text evidence="10">Binds 1 divalent metal cation per subunit. Can use ions such as Zn(2+), Mg(2+) or Co(2+).</text>
</comment>
<dbReference type="Proteomes" id="UP000267166">
    <property type="component" value="Unassembled WGS sequence"/>
</dbReference>
<dbReference type="GO" id="GO:0042823">
    <property type="term" value="P:pyridoxal phosphate biosynthetic process"/>
    <property type="evidence" value="ECO:0007669"/>
    <property type="project" value="UniProtKB-UniRule"/>
</dbReference>
<dbReference type="HAMAP" id="MF_00536">
    <property type="entry name" value="PdxA"/>
    <property type="match status" value="1"/>
</dbReference>
<evidence type="ECO:0000313" key="12">
    <source>
        <dbReference type="EMBL" id="RLL39059.1"/>
    </source>
</evidence>
<dbReference type="Gene3D" id="3.40.718.10">
    <property type="entry name" value="Isopropylmalate Dehydrogenase"/>
    <property type="match status" value="1"/>
</dbReference>
<dbReference type="NCBIfam" id="TIGR00557">
    <property type="entry name" value="pdxA"/>
    <property type="match status" value="1"/>
</dbReference>
<feature type="binding site" evidence="10">
    <location>
        <position position="131"/>
    </location>
    <ligand>
        <name>substrate</name>
    </ligand>
</feature>
<comment type="pathway">
    <text evidence="10">Cofactor biosynthesis; pyridoxine 5'-phosphate biosynthesis; pyridoxine 5'-phosphate from D-erythrose 4-phosphate: step 4/5.</text>
</comment>
<proteinExistence type="inferred from homology"/>
<comment type="function">
    <text evidence="10">Catalyzes the NAD(P)-dependent oxidation of 4-(phosphooxy)-L-threonine (HTP) into 2-amino-3-oxo-4-(phosphooxy)butyric acid which spontaneously decarboxylates to form 3-amino-2-oxopropyl phosphate (AHAP).</text>
</comment>
<dbReference type="PANTHER" id="PTHR30004">
    <property type="entry name" value="4-HYDROXYTHREONINE-4-PHOSPHATE DEHYDROGENASE"/>
    <property type="match status" value="1"/>
</dbReference>
<dbReference type="InterPro" id="IPR005255">
    <property type="entry name" value="PdxA_fam"/>
</dbReference>
<comment type="catalytic activity">
    <reaction evidence="10">
        <text>4-(phosphooxy)-L-threonine + NAD(+) = 3-amino-2-oxopropyl phosphate + CO2 + NADH</text>
        <dbReference type="Rhea" id="RHEA:32275"/>
        <dbReference type="ChEBI" id="CHEBI:16526"/>
        <dbReference type="ChEBI" id="CHEBI:57279"/>
        <dbReference type="ChEBI" id="CHEBI:57540"/>
        <dbReference type="ChEBI" id="CHEBI:57945"/>
        <dbReference type="ChEBI" id="CHEBI:58452"/>
        <dbReference type="EC" id="1.1.1.262"/>
    </reaction>
</comment>
<organism evidence="11 13">
    <name type="scientific">Acinetobacter cumulans</name>
    <dbReference type="NCBI Taxonomy" id="2136182"/>
    <lineage>
        <taxon>Bacteria</taxon>
        <taxon>Pseudomonadati</taxon>
        <taxon>Pseudomonadota</taxon>
        <taxon>Gammaproteobacteria</taxon>
        <taxon>Moraxellales</taxon>
        <taxon>Moraxellaceae</taxon>
        <taxon>Acinetobacter</taxon>
    </lineage>
</organism>
<comment type="similarity">
    <text evidence="10">Belongs to the PdxA family.</text>
</comment>
<dbReference type="GO" id="GO:0000287">
    <property type="term" value="F:magnesium ion binding"/>
    <property type="evidence" value="ECO:0007669"/>
    <property type="project" value="UniProtKB-UniRule"/>
</dbReference>
<dbReference type="RefSeq" id="WP_106986571.1">
    <property type="nucleotide sequence ID" value="NZ_CP035934.2"/>
</dbReference>
<accession>A0A498D0Y3</accession>
<evidence type="ECO:0000256" key="9">
    <source>
        <dbReference type="ARBA" id="ARBA00023285"/>
    </source>
</evidence>
<dbReference type="EMBL" id="RCHE01000051">
    <property type="protein sequence ID" value="RLL39059.1"/>
    <property type="molecule type" value="Genomic_DNA"/>
</dbReference>
<comment type="subunit">
    <text evidence="10">Homodimer.</text>
</comment>
<name>A0A498D0Y3_9GAMM</name>
<evidence type="ECO:0000256" key="6">
    <source>
        <dbReference type="ARBA" id="ARBA00023002"/>
    </source>
</evidence>